<dbReference type="OrthoDB" id="2447509at2759"/>
<reference evidence="1" key="1">
    <citation type="submission" date="2021-06" db="EMBL/GenBank/DDBJ databases">
        <authorList>
            <person name="Kallberg Y."/>
            <person name="Tangrot J."/>
            <person name="Rosling A."/>
        </authorList>
    </citation>
    <scope>NUCLEOTIDE SEQUENCE</scope>
    <source>
        <strain evidence="1">MA453B</strain>
    </source>
</reference>
<gene>
    <name evidence="1" type="ORF">DERYTH_LOCUS17587</name>
</gene>
<dbReference type="EMBL" id="CAJVPY010016757">
    <property type="protein sequence ID" value="CAG8758628.1"/>
    <property type="molecule type" value="Genomic_DNA"/>
</dbReference>
<comment type="caution">
    <text evidence="1">The sequence shown here is derived from an EMBL/GenBank/DDBJ whole genome shotgun (WGS) entry which is preliminary data.</text>
</comment>
<accession>A0A9N9NPS3</accession>
<dbReference type="Proteomes" id="UP000789405">
    <property type="component" value="Unassembled WGS sequence"/>
</dbReference>
<evidence type="ECO:0000313" key="2">
    <source>
        <dbReference type="Proteomes" id="UP000789405"/>
    </source>
</evidence>
<organism evidence="1 2">
    <name type="scientific">Dentiscutata erythropus</name>
    <dbReference type="NCBI Taxonomy" id="1348616"/>
    <lineage>
        <taxon>Eukaryota</taxon>
        <taxon>Fungi</taxon>
        <taxon>Fungi incertae sedis</taxon>
        <taxon>Mucoromycota</taxon>
        <taxon>Glomeromycotina</taxon>
        <taxon>Glomeromycetes</taxon>
        <taxon>Diversisporales</taxon>
        <taxon>Gigasporaceae</taxon>
        <taxon>Dentiscutata</taxon>
    </lineage>
</organism>
<name>A0A9N9NPS3_9GLOM</name>
<sequence>IMASSSSNIVSSEEYQKQLSQLQYLLNIEVSTVVVEPIETSAIDTDSSSNSDNFLPLPNTEVPIISNHEIDQTCQHCKAKFWMIKKDQNSRIAAPKFSLCCTNNKVQLPPLLEPLPYLLNFYTLTNPNAVEFHKHARANFRIHGQVYHLIGSLLPNEGHILAFAQLYIYNTANEITNCQNSIHELNENVLQSLQNMLDICNPYIQNFWHARDIISDNIITEILMIICSDRNQDICYYNALTASNVAAIIVGDRYEIPRKTSATIIGRLYIVQPSKDEKYYLQALLSHVKGATSFDDLKTINDYTCSSFKEACSYLDLLQDDTK</sequence>
<dbReference type="PANTHER" id="PTHR45786:SF74">
    <property type="entry name" value="ATP-DEPENDENT DNA HELICASE"/>
    <property type="match status" value="1"/>
</dbReference>
<dbReference type="PANTHER" id="PTHR45786">
    <property type="entry name" value="DNA BINDING PROTEIN-LIKE"/>
    <property type="match status" value="1"/>
</dbReference>
<evidence type="ECO:0000313" key="1">
    <source>
        <dbReference type="EMBL" id="CAG8758628.1"/>
    </source>
</evidence>
<proteinExistence type="predicted"/>
<feature type="non-terminal residue" evidence="1">
    <location>
        <position position="323"/>
    </location>
</feature>
<dbReference type="AlphaFoldDB" id="A0A9N9NPS3"/>
<keyword evidence="2" id="KW-1185">Reference proteome</keyword>
<protein>
    <submittedName>
        <fullName evidence="1">24213_t:CDS:1</fullName>
    </submittedName>
</protein>